<evidence type="ECO:0000313" key="1">
    <source>
        <dbReference type="EMBL" id="CAE7256852.1"/>
    </source>
</evidence>
<dbReference type="AlphaFoldDB" id="A0A812M4X3"/>
<evidence type="ECO:0000313" key="2">
    <source>
        <dbReference type="Proteomes" id="UP000604046"/>
    </source>
</evidence>
<keyword evidence="2" id="KW-1185">Reference proteome</keyword>
<dbReference type="OrthoDB" id="448545at2759"/>
<dbReference type="EMBL" id="CAJNDS010001369">
    <property type="protein sequence ID" value="CAE7256852.1"/>
    <property type="molecule type" value="Genomic_DNA"/>
</dbReference>
<gene>
    <name evidence="1" type="primary">FXR2</name>
    <name evidence="1" type="ORF">SNAT2548_LOCUS13223</name>
</gene>
<reference evidence="1" key="1">
    <citation type="submission" date="2021-02" db="EMBL/GenBank/DDBJ databases">
        <authorList>
            <person name="Dougan E. K."/>
            <person name="Rhodes N."/>
            <person name="Thang M."/>
            <person name="Chan C."/>
        </authorList>
    </citation>
    <scope>NUCLEOTIDE SEQUENCE</scope>
</reference>
<organism evidence="1 2">
    <name type="scientific">Symbiodinium natans</name>
    <dbReference type="NCBI Taxonomy" id="878477"/>
    <lineage>
        <taxon>Eukaryota</taxon>
        <taxon>Sar</taxon>
        <taxon>Alveolata</taxon>
        <taxon>Dinophyceae</taxon>
        <taxon>Suessiales</taxon>
        <taxon>Symbiodiniaceae</taxon>
        <taxon>Symbiodinium</taxon>
    </lineage>
</organism>
<dbReference type="Proteomes" id="UP000604046">
    <property type="component" value="Unassembled WGS sequence"/>
</dbReference>
<accession>A0A812M4X3</accession>
<proteinExistence type="predicted"/>
<name>A0A812M4X3_9DINO</name>
<sequence length="489" mass="54664">MRNMHDAEFSLEDLNGTWICPKGVLHTIQGGMLFLAEGSSENFPETLQFRADRTDRHGPNHFSVGRRRRKGTHPSTLRRCILRSSCSLQWTSPDMQETWQRFVPCIARCEKILLVGPDGTDGTEVPVHVTKATNAKQLCTAAMVPFYGQLGVYCSDEIALTEVATGKVLTDCCDLSKSGDVQEPVKLRVSTCLANLISFAGVRLVYQDGSECKADLSRAYRVAHVFEKVAEHTSRPLDFVTLFQIGSGGKSEPLWNNHIWRARQDHKVVLEVHLRETVAELWSSRRLTLMRDGQDWHIDLSSTWDIGQLRELAASLTKRPPRFVRFTADGKELRTWDPNPGESILLNVQLCPTVTELCQTGVKIVSSLTGDEIPIAAEEATGLQSIQDLREHIARRHSMRPTGVMLLANAQPLWDAQIFDLSMLGAGDSIGVCLRNPKLCEEGQHDNVVFCSNGHSDTVCVHCGPLSLMSRHYIPEPPRTSGQTQWFHF</sequence>
<comment type="caution">
    <text evidence="1">The sequence shown here is derived from an EMBL/GenBank/DDBJ whole genome shotgun (WGS) entry which is preliminary data.</text>
</comment>
<protein>
    <submittedName>
        <fullName evidence="1">FXR2 protein</fullName>
    </submittedName>
</protein>